<dbReference type="PANTHER" id="PTHR36932">
    <property type="entry name" value="CAPSULAR POLYSACCHARIDE BIOSYNTHESIS PROTEIN"/>
    <property type="match status" value="1"/>
</dbReference>
<dbReference type="Gene3D" id="3.40.50.12780">
    <property type="entry name" value="N-terminal domain of ligase-like"/>
    <property type="match status" value="1"/>
</dbReference>
<evidence type="ECO:0008006" key="3">
    <source>
        <dbReference type="Google" id="ProtNLM"/>
    </source>
</evidence>
<name>A0ABR7N4X3_9FIRM</name>
<organism evidence="1 2">
    <name type="scientific">Jutongia huaianensis</name>
    <dbReference type="NCBI Taxonomy" id="2763668"/>
    <lineage>
        <taxon>Bacteria</taxon>
        <taxon>Bacillati</taxon>
        <taxon>Bacillota</taxon>
        <taxon>Clostridia</taxon>
        <taxon>Lachnospirales</taxon>
        <taxon>Lachnospiraceae</taxon>
        <taxon>Jutongia</taxon>
    </lineage>
</organism>
<dbReference type="RefSeq" id="WP_249298671.1">
    <property type="nucleotide sequence ID" value="NZ_JACRSX010000048.1"/>
</dbReference>
<reference evidence="1 2" key="1">
    <citation type="submission" date="2020-08" db="EMBL/GenBank/DDBJ databases">
        <title>Genome public.</title>
        <authorList>
            <person name="Liu C."/>
            <person name="Sun Q."/>
        </authorList>
    </citation>
    <scope>NUCLEOTIDE SEQUENCE [LARGE SCALE GENOMIC DNA]</scope>
    <source>
        <strain evidence="1 2">NSJ-37</strain>
    </source>
</reference>
<keyword evidence="2" id="KW-1185">Reference proteome</keyword>
<accession>A0ABR7N4X3</accession>
<gene>
    <name evidence="1" type="ORF">H8704_13945</name>
</gene>
<dbReference type="InterPro" id="IPR042099">
    <property type="entry name" value="ANL_N_sf"/>
</dbReference>
<dbReference type="PANTHER" id="PTHR36932:SF1">
    <property type="entry name" value="CAPSULAR POLYSACCHARIDE BIOSYNTHESIS PROTEIN"/>
    <property type="match status" value="1"/>
</dbReference>
<protein>
    <recommendedName>
        <fullName evidence="3">CapK protein</fullName>
    </recommendedName>
</protein>
<dbReference type="InterPro" id="IPR053158">
    <property type="entry name" value="CapK_Type1_Caps_Biosynth"/>
</dbReference>
<dbReference type="EMBL" id="JACRSX010000048">
    <property type="protein sequence ID" value="MBC8563697.1"/>
    <property type="molecule type" value="Genomic_DNA"/>
</dbReference>
<dbReference type="SUPFAM" id="SSF56801">
    <property type="entry name" value="Acetyl-CoA synthetase-like"/>
    <property type="match status" value="1"/>
</dbReference>
<sequence length="385" mass="45508">MIYHAYETVPFYQGLINNIVFDIKKLPIIEKKQMIESGRSLLSSKYMGKYLSNQLKWTRTSGSSGLLYEIYWDKVDDKKSMLELWLLRWKYYKVSPKQKMCYFFPADIGNDDYVESDTKLAISRKCLYDGNLSEIYKKIKQYKPEWMILQPGISLVLCELAKKYGIWKEIRYIEFTGEFLREEVRKCVEDTFCCITANQYGTKEVNSIAYECPEGNMHVMTRNVYLENKGQNLYVTSLSNYAMPFIRYKLDDRGCIRRGVKCKCGRCGDVIDLYEGRENDVIKLPKGEKVHSYTLMQSIHRLNYKYEGCILQYRIVQEAYDKFTYYIVLNKEDCTEDLKREIVEEICYDLHNRIGNECICNIIYENNIYPESKTGKCKVFLSNVK</sequence>
<evidence type="ECO:0000313" key="1">
    <source>
        <dbReference type="EMBL" id="MBC8563697.1"/>
    </source>
</evidence>
<dbReference type="Proteomes" id="UP000606193">
    <property type="component" value="Unassembled WGS sequence"/>
</dbReference>
<proteinExistence type="predicted"/>
<comment type="caution">
    <text evidence="1">The sequence shown here is derived from an EMBL/GenBank/DDBJ whole genome shotgun (WGS) entry which is preliminary data.</text>
</comment>
<evidence type="ECO:0000313" key="2">
    <source>
        <dbReference type="Proteomes" id="UP000606193"/>
    </source>
</evidence>